<feature type="signal peptide" evidence="1">
    <location>
        <begin position="1"/>
        <end position="27"/>
    </location>
</feature>
<dbReference type="OrthoDB" id="9810895at2"/>
<evidence type="ECO:0000313" key="3">
    <source>
        <dbReference type="Proteomes" id="UP000283587"/>
    </source>
</evidence>
<dbReference type="Proteomes" id="UP000283587">
    <property type="component" value="Unassembled WGS sequence"/>
</dbReference>
<reference evidence="3" key="1">
    <citation type="submission" date="2018-09" db="EMBL/GenBank/DDBJ databases">
        <title>Paracoccus onubensis nov. sp. a moderate halophilic bacterium isolated from Gruta de las Maravillas (Aracena, Spain).</title>
        <authorList>
            <person name="Jurado V."/>
            <person name="Gutierrez-Patricio S."/>
            <person name="Gonzalez-Pimentel J.L."/>
            <person name="Miller A.Z."/>
            <person name="Laiz L."/>
            <person name="Saiz-Jimenez C."/>
        </authorList>
    </citation>
    <scope>NUCLEOTIDE SEQUENCE [LARGE SCALE GENOMIC DNA]</scope>
    <source>
        <strain evidence="3">DSM 26381</strain>
    </source>
</reference>
<keyword evidence="3" id="KW-1185">Reference proteome</keyword>
<comment type="caution">
    <text evidence="2">The sequence shown here is derived from an EMBL/GenBank/DDBJ whole genome shotgun (WGS) entry which is preliminary data.</text>
</comment>
<name>A0A419ABT8_9RHOB</name>
<evidence type="ECO:0000313" key="2">
    <source>
        <dbReference type="EMBL" id="RJL21291.1"/>
    </source>
</evidence>
<evidence type="ECO:0000256" key="1">
    <source>
        <dbReference type="SAM" id="SignalP"/>
    </source>
</evidence>
<dbReference type="AlphaFoldDB" id="A0A419ABT8"/>
<accession>A0A419ABT8</accession>
<evidence type="ECO:0008006" key="4">
    <source>
        <dbReference type="Google" id="ProtNLM"/>
    </source>
</evidence>
<sequence length="143" mass="15144">MSINAKTLAAALAAGTFILGGAAPALAASRADQPVQSWSAMDGTDARTLLRQAQDLPVSDLAVEDQPYCAANAEIHYTLEHDFDENRIETDAQAGTELWGSDSMGTWTMVAPREDGTSCIIASGIGFDEARDTRLYYASAGLD</sequence>
<proteinExistence type="predicted"/>
<dbReference type="EMBL" id="QZEW01000005">
    <property type="protein sequence ID" value="RJL21291.1"/>
    <property type="molecule type" value="Genomic_DNA"/>
</dbReference>
<gene>
    <name evidence="2" type="ORF">D3P05_01560</name>
</gene>
<keyword evidence="1" id="KW-0732">Signal</keyword>
<organism evidence="2 3">
    <name type="scientific">Paracoccus siganidrum</name>
    <dbReference type="NCBI Taxonomy" id="1276757"/>
    <lineage>
        <taxon>Bacteria</taxon>
        <taxon>Pseudomonadati</taxon>
        <taxon>Pseudomonadota</taxon>
        <taxon>Alphaproteobacteria</taxon>
        <taxon>Rhodobacterales</taxon>
        <taxon>Paracoccaceae</taxon>
        <taxon>Paracoccus</taxon>
    </lineage>
</organism>
<dbReference type="RefSeq" id="WP_119896434.1">
    <property type="nucleotide sequence ID" value="NZ_QNRC01000007.1"/>
</dbReference>
<protein>
    <recommendedName>
        <fullName evidence="4">DUF1176 domain-containing protein</fullName>
    </recommendedName>
</protein>
<feature type="chain" id="PRO_5019287923" description="DUF1176 domain-containing protein" evidence="1">
    <location>
        <begin position="28"/>
        <end position="143"/>
    </location>
</feature>